<evidence type="ECO:0000256" key="5">
    <source>
        <dbReference type="ARBA" id="ARBA00038359"/>
    </source>
</evidence>
<dbReference type="EMBL" id="MU858108">
    <property type="protein sequence ID" value="KAK4213442.1"/>
    <property type="molecule type" value="Genomic_DNA"/>
</dbReference>
<name>A0AAN7B7Z2_9PEZI</name>
<reference evidence="9" key="2">
    <citation type="submission" date="2023-05" db="EMBL/GenBank/DDBJ databases">
        <authorList>
            <consortium name="Lawrence Berkeley National Laboratory"/>
            <person name="Steindorff A."/>
            <person name="Hensen N."/>
            <person name="Bonometti L."/>
            <person name="Westerberg I."/>
            <person name="Brannstrom I.O."/>
            <person name="Guillou S."/>
            <person name="Cros-Aarteil S."/>
            <person name="Calhoun S."/>
            <person name="Haridas S."/>
            <person name="Kuo A."/>
            <person name="Mondo S."/>
            <person name="Pangilinan J."/>
            <person name="Riley R."/>
            <person name="Labutti K."/>
            <person name="Andreopoulos B."/>
            <person name="Lipzen A."/>
            <person name="Chen C."/>
            <person name="Yanf M."/>
            <person name="Daum C."/>
            <person name="Ng V."/>
            <person name="Clum A."/>
            <person name="Ohm R."/>
            <person name="Martin F."/>
            <person name="Silar P."/>
            <person name="Natvig D."/>
            <person name="Lalanne C."/>
            <person name="Gautier V."/>
            <person name="Ament-Velasquez S.L."/>
            <person name="Kruys A."/>
            <person name="Hutchinson M.I."/>
            <person name="Powell A.J."/>
            <person name="Barry K."/>
            <person name="Miller A.N."/>
            <person name="Grigoriev I.V."/>
            <person name="Debuchy R."/>
            <person name="Gladieux P."/>
            <person name="Thoren M.H."/>
            <person name="Johannesson H."/>
        </authorList>
    </citation>
    <scope>NUCLEOTIDE SEQUENCE</scope>
    <source>
        <strain evidence="9">PSN293</strain>
    </source>
</reference>
<feature type="transmembrane region" description="Helical" evidence="7">
    <location>
        <begin position="6"/>
        <end position="25"/>
    </location>
</feature>
<reference evidence="9" key="1">
    <citation type="journal article" date="2023" name="Mol. Phylogenet. Evol.">
        <title>Genome-scale phylogeny and comparative genomics of the fungal order Sordariales.</title>
        <authorList>
            <person name="Hensen N."/>
            <person name="Bonometti L."/>
            <person name="Westerberg I."/>
            <person name="Brannstrom I.O."/>
            <person name="Guillou S."/>
            <person name="Cros-Aarteil S."/>
            <person name="Calhoun S."/>
            <person name="Haridas S."/>
            <person name="Kuo A."/>
            <person name="Mondo S."/>
            <person name="Pangilinan J."/>
            <person name="Riley R."/>
            <person name="LaButti K."/>
            <person name="Andreopoulos B."/>
            <person name="Lipzen A."/>
            <person name="Chen C."/>
            <person name="Yan M."/>
            <person name="Daum C."/>
            <person name="Ng V."/>
            <person name="Clum A."/>
            <person name="Steindorff A."/>
            <person name="Ohm R.A."/>
            <person name="Martin F."/>
            <person name="Silar P."/>
            <person name="Natvig D.O."/>
            <person name="Lalanne C."/>
            <person name="Gautier V."/>
            <person name="Ament-Velasquez S.L."/>
            <person name="Kruys A."/>
            <person name="Hutchinson M.I."/>
            <person name="Powell A.J."/>
            <person name="Barry K."/>
            <person name="Miller A.N."/>
            <person name="Grigoriev I.V."/>
            <person name="Debuchy R."/>
            <person name="Gladieux P."/>
            <person name="Hiltunen Thoren M."/>
            <person name="Johannesson H."/>
        </authorList>
    </citation>
    <scope>NUCLEOTIDE SEQUENCE</scope>
    <source>
        <strain evidence="9">PSN293</strain>
    </source>
</reference>
<feature type="transmembrane region" description="Helical" evidence="7">
    <location>
        <begin position="214"/>
        <end position="236"/>
    </location>
</feature>
<dbReference type="InterPro" id="IPR052337">
    <property type="entry name" value="SAT4-like"/>
</dbReference>
<feature type="region of interest" description="Disordered" evidence="6">
    <location>
        <begin position="291"/>
        <end position="376"/>
    </location>
</feature>
<protein>
    <recommendedName>
        <fullName evidence="8">Rhodopsin domain-containing protein</fullName>
    </recommendedName>
</protein>
<dbReference type="PANTHER" id="PTHR33048">
    <property type="entry name" value="PTH11-LIKE INTEGRAL MEMBRANE PROTEIN (AFU_ORTHOLOGUE AFUA_5G11245)"/>
    <property type="match status" value="1"/>
</dbReference>
<sequence>MDLFTTEAFTLLGVGISIIGLRLYARITTVGFSRLQADDALMVLAAIVYSVETALAYSVGAYWKGLANNAMTDEQRRLLDPNSEEYRLRVNGSKTQVAGWSTYTLLLWIIKAAMCTFYLRLTEGLEFRSRIHVGFGLIAVTWLAVLLSILLSCVPLHKNWQIYPDPGNFCQPAISKIDIFVTVVLNVLTDLYLLTIPIPMLWKAALRPAKKAGLILLFSGGLFVTMAGILRCVLILTDSVNGAQMAGSWAVRETFVAVITSNIPMIVPLISRWARPVLGSLRSLTSHAGKASGLSRSADSRGPGVFRLEDKNPRRGMGPRSIHPITGLSFDGSQERIYSDQQTNEHHDRQQTAVSDLDQEGFGTSAAPSPTSGGILKETSLQVTETRHTVSDEDIGDYYLVQQQSSRTASGERAIVQGNGHKKGKHSGLHFGIAR</sequence>
<feature type="transmembrane region" description="Helical" evidence="7">
    <location>
        <begin position="133"/>
        <end position="157"/>
    </location>
</feature>
<dbReference type="Proteomes" id="UP001301769">
    <property type="component" value="Unassembled WGS sequence"/>
</dbReference>
<dbReference type="PANTHER" id="PTHR33048:SF2">
    <property type="entry name" value="SRPK"/>
    <property type="match status" value="1"/>
</dbReference>
<keyword evidence="4 7" id="KW-0472">Membrane</keyword>
<evidence type="ECO:0000256" key="7">
    <source>
        <dbReference type="SAM" id="Phobius"/>
    </source>
</evidence>
<dbReference type="AlphaFoldDB" id="A0AAN7B7Z2"/>
<keyword evidence="2 7" id="KW-0812">Transmembrane</keyword>
<keyword evidence="3 7" id="KW-1133">Transmembrane helix</keyword>
<feature type="transmembrane region" description="Helical" evidence="7">
    <location>
        <begin position="256"/>
        <end position="274"/>
    </location>
</feature>
<evidence type="ECO:0000256" key="2">
    <source>
        <dbReference type="ARBA" id="ARBA00022692"/>
    </source>
</evidence>
<proteinExistence type="inferred from homology"/>
<evidence type="ECO:0000256" key="6">
    <source>
        <dbReference type="SAM" id="MobiDB-lite"/>
    </source>
</evidence>
<organism evidence="9 10">
    <name type="scientific">Rhypophila decipiens</name>
    <dbReference type="NCBI Taxonomy" id="261697"/>
    <lineage>
        <taxon>Eukaryota</taxon>
        <taxon>Fungi</taxon>
        <taxon>Dikarya</taxon>
        <taxon>Ascomycota</taxon>
        <taxon>Pezizomycotina</taxon>
        <taxon>Sordariomycetes</taxon>
        <taxon>Sordariomycetidae</taxon>
        <taxon>Sordariales</taxon>
        <taxon>Naviculisporaceae</taxon>
        <taxon>Rhypophila</taxon>
    </lineage>
</organism>
<comment type="similarity">
    <text evidence="5">Belongs to the SAT4 family.</text>
</comment>
<gene>
    <name evidence="9" type="ORF">QBC37DRAFT_316146</name>
</gene>
<evidence type="ECO:0000256" key="1">
    <source>
        <dbReference type="ARBA" id="ARBA00004141"/>
    </source>
</evidence>
<dbReference type="GO" id="GO:0016020">
    <property type="term" value="C:membrane"/>
    <property type="evidence" value="ECO:0007669"/>
    <property type="project" value="UniProtKB-SubCell"/>
</dbReference>
<dbReference type="Pfam" id="PF20684">
    <property type="entry name" value="Fung_rhodopsin"/>
    <property type="match status" value="1"/>
</dbReference>
<evidence type="ECO:0000256" key="3">
    <source>
        <dbReference type="ARBA" id="ARBA00022989"/>
    </source>
</evidence>
<evidence type="ECO:0000259" key="8">
    <source>
        <dbReference type="Pfam" id="PF20684"/>
    </source>
</evidence>
<feature type="domain" description="Rhodopsin" evidence="8">
    <location>
        <begin position="21"/>
        <end position="272"/>
    </location>
</feature>
<keyword evidence="10" id="KW-1185">Reference proteome</keyword>
<evidence type="ECO:0000256" key="4">
    <source>
        <dbReference type="ARBA" id="ARBA00023136"/>
    </source>
</evidence>
<accession>A0AAN7B7Z2</accession>
<comment type="caution">
    <text evidence="9">The sequence shown here is derived from an EMBL/GenBank/DDBJ whole genome shotgun (WGS) entry which is preliminary data.</text>
</comment>
<feature type="transmembrane region" description="Helical" evidence="7">
    <location>
        <begin position="177"/>
        <end position="202"/>
    </location>
</feature>
<evidence type="ECO:0000313" key="10">
    <source>
        <dbReference type="Proteomes" id="UP001301769"/>
    </source>
</evidence>
<dbReference type="InterPro" id="IPR049326">
    <property type="entry name" value="Rhodopsin_dom_fungi"/>
</dbReference>
<feature type="transmembrane region" description="Helical" evidence="7">
    <location>
        <begin position="41"/>
        <end position="63"/>
    </location>
</feature>
<feature type="compositionally biased region" description="Basic and acidic residues" evidence="6">
    <location>
        <begin position="333"/>
        <end position="350"/>
    </location>
</feature>
<feature type="transmembrane region" description="Helical" evidence="7">
    <location>
        <begin position="100"/>
        <end position="121"/>
    </location>
</feature>
<evidence type="ECO:0000313" key="9">
    <source>
        <dbReference type="EMBL" id="KAK4213442.1"/>
    </source>
</evidence>
<comment type="subcellular location">
    <subcellularLocation>
        <location evidence="1">Membrane</location>
        <topology evidence="1">Multi-pass membrane protein</topology>
    </subcellularLocation>
</comment>